<proteinExistence type="predicted"/>
<evidence type="ECO:0000256" key="2">
    <source>
        <dbReference type="SAM" id="Phobius"/>
    </source>
</evidence>
<accession>A0A1Y2EHY3</accession>
<keyword evidence="2" id="KW-0472">Membrane</keyword>
<feature type="region of interest" description="Disordered" evidence="1">
    <location>
        <begin position="1"/>
        <end position="28"/>
    </location>
</feature>
<reference evidence="3 4" key="1">
    <citation type="submission" date="2016-07" db="EMBL/GenBank/DDBJ databases">
        <title>Pervasive Adenine N6-methylation of Active Genes in Fungi.</title>
        <authorList>
            <consortium name="DOE Joint Genome Institute"/>
            <person name="Mondo S.J."/>
            <person name="Dannebaum R.O."/>
            <person name="Kuo R.C."/>
            <person name="Labutti K."/>
            <person name="Haridas S."/>
            <person name="Kuo A."/>
            <person name="Salamov A."/>
            <person name="Ahrendt S.R."/>
            <person name="Lipzen A."/>
            <person name="Sullivan W."/>
            <person name="Andreopoulos W.B."/>
            <person name="Clum A."/>
            <person name="Lindquist E."/>
            <person name="Daum C."/>
            <person name="Ramamoorthy G.K."/>
            <person name="Gryganskyi A."/>
            <person name="Culley D."/>
            <person name="Magnuson J.K."/>
            <person name="James T.Y."/>
            <person name="O'Malley M.A."/>
            <person name="Stajich J.E."/>
            <person name="Spatafora J.W."/>
            <person name="Visel A."/>
            <person name="Grigoriev I.V."/>
        </authorList>
    </citation>
    <scope>NUCLEOTIDE SEQUENCE [LARGE SCALE GENOMIC DNA]</scope>
    <source>
        <strain evidence="3 4">CBS 129021</strain>
    </source>
</reference>
<sequence>MSNKNKNNTNKYATWTNKRSSPSGRRLRVEPATPMETFSPDRFSNQYTPVQETFTIDIFANQPATAIGTHSTESYTTIPESKPVQNYDARLSYWTIAQIGLRIASLVLVGILNGMSIRGYVSSLLVWLALSLTTTIWEISELAVFAKHRTHGIKPMIRFIMELILTFGSLGYVALAIVQLVDISNVTNYTWRYGSVEYGFALGLCACLAIIHAILCTRAFKDCAAMKKLGAHYAV</sequence>
<feature type="transmembrane region" description="Helical" evidence="2">
    <location>
        <begin position="198"/>
        <end position="220"/>
    </location>
</feature>
<dbReference type="Proteomes" id="UP000193689">
    <property type="component" value="Unassembled WGS sequence"/>
</dbReference>
<dbReference type="InParanoid" id="A0A1Y2EHY3"/>
<dbReference type="OrthoDB" id="4737824at2759"/>
<dbReference type="RefSeq" id="XP_040720639.1">
    <property type="nucleotide sequence ID" value="XM_040854474.1"/>
</dbReference>
<feature type="transmembrane region" description="Helical" evidence="2">
    <location>
        <begin position="157"/>
        <end position="178"/>
    </location>
</feature>
<feature type="transmembrane region" description="Helical" evidence="2">
    <location>
        <begin position="124"/>
        <end position="145"/>
    </location>
</feature>
<protein>
    <submittedName>
        <fullName evidence="3">Uncharacterized protein</fullName>
    </submittedName>
</protein>
<gene>
    <name evidence="3" type="ORF">BCR38DRAFT_2922</name>
</gene>
<name>A0A1Y2EHY3_9PEZI</name>
<feature type="compositionally biased region" description="Low complexity" evidence="1">
    <location>
        <begin position="1"/>
        <end position="18"/>
    </location>
</feature>
<feature type="transmembrane region" description="Helical" evidence="2">
    <location>
        <begin position="91"/>
        <end position="112"/>
    </location>
</feature>
<dbReference type="AlphaFoldDB" id="A0A1Y2EHY3"/>
<evidence type="ECO:0000313" key="4">
    <source>
        <dbReference type="Proteomes" id="UP000193689"/>
    </source>
</evidence>
<keyword evidence="2" id="KW-0812">Transmembrane</keyword>
<evidence type="ECO:0000256" key="1">
    <source>
        <dbReference type="SAM" id="MobiDB-lite"/>
    </source>
</evidence>
<dbReference type="EMBL" id="MCFJ01000001">
    <property type="protein sequence ID" value="ORY71047.1"/>
    <property type="molecule type" value="Genomic_DNA"/>
</dbReference>
<evidence type="ECO:0000313" key="3">
    <source>
        <dbReference type="EMBL" id="ORY71047.1"/>
    </source>
</evidence>
<keyword evidence="2" id="KW-1133">Transmembrane helix</keyword>
<dbReference type="GeneID" id="63770686"/>
<comment type="caution">
    <text evidence="3">The sequence shown here is derived from an EMBL/GenBank/DDBJ whole genome shotgun (WGS) entry which is preliminary data.</text>
</comment>
<keyword evidence="4" id="KW-1185">Reference proteome</keyword>
<organism evidence="3 4">
    <name type="scientific">Pseudomassariella vexata</name>
    <dbReference type="NCBI Taxonomy" id="1141098"/>
    <lineage>
        <taxon>Eukaryota</taxon>
        <taxon>Fungi</taxon>
        <taxon>Dikarya</taxon>
        <taxon>Ascomycota</taxon>
        <taxon>Pezizomycotina</taxon>
        <taxon>Sordariomycetes</taxon>
        <taxon>Xylariomycetidae</taxon>
        <taxon>Amphisphaeriales</taxon>
        <taxon>Pseudomassariaceae</taxon>
        <taxon>Pseudomassariella</taxon>
    </lineage>
</organism>